<name>A0ABU0IXW5_9CAUL</name>
<dbReference type="SUPFAM" id="SSF52402">
    <property type="entry name" value="Adenine nucleotide alpha hydrolases-like"/>
    <property type="match status" value="2"/>
</dbReference>
<dbReference type="PANTHER" id="PTHR46268:SF15">
    <property type="entry name" value="UNIVERSAL STRESS PROTEIN HP_0031"/>
    <property type="match status" value="1"/>
</dbReference>
<reference evidence="3 4" key="1">
    <citation type="submission" date="2023-07" db="EMBL/GenBank/DDBJ databases">
        <title>Genomic Encyclopedia of Type Strains, Phase IV (KMG-IV): sequencing the most valuable type-strain genomes for metagenomic binning, comparative biology and taxonomic classification.</title>
        <authorList>
            <person name="Goeker M."/>
        </authorList>
    </citation>
    <scope>NUCLEOTIDE SEQUENCE [LARGE SCALE GENOMIC DNA]</scope>
    <source>
        <strain evidence="3 4">DSM 18695</strain>
    </source>
</reference>
<dbReference type="Proteomes" id="UP001228905">
    <property type="component" value="Unassembled WGS sequence"/>
</dbReference>
<gene>
    <name evidence="3" type="ORF">QO010_004649</name>
</gene>
<evidence type="ECO:0000259" key="2">
    <source>
        <dbReference type="Pfam" id="PF00582"/>
    </source>
</evidence>
<comment type="similarity">
    <text evidence="1">Belongs to the universal stress protein A family.</text>
</comment>
<dbReference type="RefSeq" id="WP_307353042.1">
    <property type="nucleotide sequence ID" value="NZ_JAUSVS010000015.1"/>
</dbReference>
<dbReference type="CDD" id="cd00293">
    <property type="entry name" value="USP-like"/>
    <property type="match status" value="1"/>
</dbReference>
<evidence type="ECO:0000313" key="3">
    <source>
        <dbReference type="EMBL" id="MDQ0466853.1"/>
    </source>
</evidence>
<evidence type="ECO:0000256" key="1">
    <source>
        <dbReference type="ARBA" id="ARBA00008791"/>
    </source>
</evidence>
<keyword evidence="4" id="KW-1185">Reference proteome</keyword>
<sequence>MTPPFGDILHATDLHPDGDGAFRAALAIALSGRGSLSIVHAEPHRDRAGHQWTGFPQVRETLAAWGRLPRNAPATAVSETLGLQVSKVDLGGRDLVRGIGRFLDERPCDLVVMATHGDHCPTGWPRPSQSQAVAAVARAPSLFIPINGAGLADPLTGDIRLRQVLVPVDSRPRADAALAAAVDLAQQLGCGEAVFHLLHVGPGWPVVTLPPSLTEGPTGRVRKMLAEGPAAAAILQAADETAADLIVMATEGRHGILDALRGSVTQQVIGAARRPVLAVPAR</sequence>
<dbReference type="Gene3D" id="3.40.50.12370">
    <property type="match status" value="1"/>
</dbReference>
<dbReference type="Gene3D" id="3.40.50.620">
    <property type="entry name" value="HUPs"/>
    <property type="match status" value="1"/>
</dbReference>
<comment type="caution">
    <text evidence="3">The sequence shown here is derived from an EMBL/GenBank/DDBJ whole genome shotgun (WGS) entry which is preliminary data.</text>
</comment>
<dbReference type="Pfam" id="PF00582">
    <property type="entry name" value="Usp"/>
    <property type="match status" value="2"/>
</dbReference>
<feature type="domain" description="UspA" evidence="2">
    <location>
        <begin position="215"/>
        <end position="280"/>
    </location>
</feature>
<protein>
    <submittedName>
        <fullName evidence="3">Nucleotide-binding universal stress UspA family protein</fullName>
    </submittedName>
</protein>
<organism evidence="3 4">
    <name type="scientific">Caulobacter ginsengisoli</name>
    <dbReference type="NCBI Taxonomy" id="400775"/>
    <lineage>
        <taxon>Bacteria</taxon>
        <taxon>Pseudomonadati</taxon>
        <taxon>Pseudomonadota</taxon>
        <taxon>Alphaproteobacteria</taxon>
        <taxon>Caulobacterales</taxon>
        <taxon>Caulobacteraceae</taxon>
        <taxon>Caulobacter</taxon>
    </lineage>
</organism>
<dbReference type="InterPro" id="IPR014729">
    <property type="entry name" value="Rossmann-like_a/b/a_fold"/>
</dbReference>
<evidence type="ECO:0000313" key="4">
    <source>
        <dbReference type="Proteomes" id="UP001228905"/>
    </source>
</evidence>
<dbReference type="PANTHER" id="PTHR46268">
    <property type="entry name" value="STRESS RESPONSE PROTEIN NHAX"/>
    <property type="match status" value="1"/>
</dbReference>
<proteinExistence type="inferred from homology"/>
<feature type="domain" description="UspA" evidence="2">
    <location>
        <begin position="6"/>
        <end position="144"/>
    </location>
</feature>
<dbReference type="InterPro" id="IPR006016">
    <property type="entry name" value="UspA"/>
</dbReference>
<accession>A0ABU0IXW5</accession>
<dbReference type="EMBL" id="JAUSVS010000015">
    <property type="protein sequence ID" value="MDQ0466853.1"/>
    <property type="molecule type" value="Genomic_DNA"/>
</dbReference>
<dbReference type="PRINTS" id="PR01438">
    <property type="entry name" value="UNVRSLSTRESS"/>
</dbReference>
<dbReference type="InterPro" id="IPR006015">
    <property type="entry name" value="Universal_stress_UspA"/>
</dbReference>